<reference evidence="7" key="1">
    <citation type="journal article" date="2016" name="Insect Biochem. Mol. Biol.">
        <title>Multifaceted biological insights from a draft genome sequence of the tobacco hornworm moth, Manduca sexta.</title>
        <authorList>
            <person name="Kanost M.R."/>
            <person name="Arrese E.L."/>
            <person name="Cao X."/>
            <person name="Chen Y.R."/>
            <person name="Chellapilla S."/>
            <person name="Goldsmith M.R."/>
            <person name="Grosse-Wilde E."/>
            <person name="Heckel D.G."/>
            <person name="Herndon N."/>
            <person name="Jiang H."/>
            <person name="Papanicolaou A."/>
            <person name="Qu J."/>
            <person name="Soulages J.L."/>
            <person name="Vogel H."/>
            <person name="Walters J."/>
            <person name="Waterhouse R.M."/>
            <person name="Ahn S.J."/>
            <person name="Almeida F.C."/>
            <person name="An C."/>
            <person name="Aqrawi P."/>
            <person name="Bretschneider A."/>
            <person name="Bryant W.B."/>
            <person name="Bucks S."/>
            <person name="Chao H."/>
            <person name="Chevignon G."/>
            <person name="Christen J.M."/>
            <person name="Clarke D.F."/>
            <person name="Dittmer N.T."/>
            <person name="Ferguson L.C.F."/>
            <person name="Garavelou S."/>
            <person name="Gordon K.H.J."/>
            <person name="Gunaratna R.T."/>
            <person name="Han Y."/>
            <person name="Hauser F."/>
            <person name="He Y."/>
            <person name="Heidel-Fischer H."/>
            <person name="Hirsh A."/>
            <person name="Hu Y."/>
            <person name="Jiang H."/>
            <person name="Kalra D."/>
            <person name="Klinner C."/>
            <person name="Konig C."/>
            <person name="Kovar C."/>
            <person name="Kroll A.R."/>
            <person name="Kuwar S.S."/>
            <person name="Lee S.L."/>
            <person name="Lehman R."/>
            <person name="Li K."/>
            <person name="Li Z."/>
            <person name="Liang H."/>
            <person name="Lovelace S."/>
            <person name="Lu Z."/>
            <person name="Mansfield J.H."/>
            <person name="McCulloch K.J."/>
            <person name="Mathew T."/>
            <person name="Morton B."/>
            <person name="Muzny D.M."/>
            <person name="Neunemann D."/>
            <person name="Ongeri F."/>
            <person name="Pauchet Y."/>
            <person name="Pu L.L."/>
            <person name="Pyrousis I."/>
            <person name="Rao X.J."/>
            <person name="Redding A."/>
            <person name="Roesel C."/>
            <person name="Sanchez-Gracia A."/>
            <person name="Schaack S."/>
            <person name="Shukla A."/>
            <person name="Tetreau G."/>
            <person name="Wang Y."/>
            <person name="Xiong G.H."/>
            <person name="Traut W."/>
            <person name="Walsh T.K."/>
            <person name="Worley K.C."/>
            <person name="Wu D."/>
            <person name="Wu W."/>
            <person name="Wu Y.Q."/>
            <person name="Zhang X."/>
            <person name="Zou Z."/>
            <person name="Zucker H."/>
            <person name="Briscoe A.D."/>
            <person name="Burmester T."/>
            <person name="Clem R.J."/>
            <person name="Feyereisen R."/>
            <person name="Grimmelikhuijzen C.J.P."/>
            <person name="Hamodrakas S.J."/>
            <person name="Hansson B.S."/>
            <person name="Huguet E."/>
            <person name="Jermiin L.S."/>
            <person name="Lan Q."/>
            <person name="Lehman H.K."/>
            <person name="Lorenzen M."/>
            <person name="Merzendorfer H."/>
            <person name="Michalopoulos I."/>
            <person name="Morton D.B."/>
            <person name="Muthukrishnan S."/>
            <person name="Oakeshott J.G."/>
            <person name="Palmer W."/>
            <person name="Park Y."/>
            <person name="Passarelli A.L."/>
            <person name="Rozas J."/>
            <person name="Schwartz L.M."/>
            <person name="Smith W."/>
            <person name="Southgate A."/>
            <person name="Vilcinskas A."/>
            <person name="Vogt R."/>
            <person name="Wang P."/>
            <person name="Werren J."/>
            <person name="Yu X.Q."/>
            <person name="Zhou J.J."/>
            <person name="Brown S.J."/>
            <person name="Scherer S.E."/>
            <person name="Richards S."/>
            <person name="Blissard G.W."/>
        </authorList>
    </citation>
    <scope>NUCLEOTIDE SEQUENCE</scope>
</reference>
<evidence type="ECO:0000313" key="9">
    <source>
        <dbReference type="Proteomes" id="UP000791440"/>
    </source>
</evidence>
<dbReference type="PANTHER" id="PTHR11610">
    <property type="entry name" value="LIPASE"/>
    <property type="match status" value="1"/>
</dbReference>
<reference evidence="7" key="2">
    <citation type="submission" date="2020-12" db="EMBL/GenBank/DDBJ databases">
        <authorList>
            <person name="Kanost M."/>
        </authorList>
    </citation>
    <scope>NUCLEOTIDE SEQUENCE</scope>
</reference>
<dbReference type="InterPro" id="IPR000734">
    <property type="entry name" value="TAG_lipase"/>
</dbReference>
<dbReference type="EMBL" id="JH668324">
    <property type="protein sequence ID" value="KAG6445653.1"/>
    <property type="molecule type" value="Genomic_DNA"/>
</dbReference>
<keyword evidence="9" id="KW-1185">Reference proteome</keyword>
<keyword evidence="3" id="KW-0964">Secreted</keyword>
<dbReference type="AlphaFoldDB" id="A0A922CHD6"/>
<evidence type="ECO:0000313" key="7">
    <source>
        <dbReference type="EMBL" id="KAG6445653.1"/>
    </source>
</evidence>
<dbReference type="PANTHER" id="PTHR11610:SF173">
    <property type="entry name" value="LIPASE DOMAIN-CONTAINING PROTEIN-RELATED"/>
    <property type="match status" value="1"/>
</dbReference>
<evidence type="ECO:0000313" key="8">
    <source>
        <dbReference type="EMBL" id="UXP71888.1"/>
    </source>
</evidence>
<dbReference type="EMBL" id="ON929106">
    <property type="protein sequence ID" value="UXP71888.1"/>
    <property type="molecule type" value="mRNA"/>
</dbReference>
<evidence type="ECO:0000256" key="3">
    <source>
        <dbReference type="ARBA" id="ARBA00022525"/>
    </source>
</evidence>
<evidence type="ECO:0000259" key="6">
    <source>
        <dbReference type="Pfam" id="PF00151"/>
    </source>
</evidence>
<dbReference type="GO" id="GO:0016042">
    <property type="term" value="P:lipid catabolic process"/>
    <property type="evidence" value="ECO:0007669"/>
    <property type="project" value="TreeGrafter"/>
</dbReference>
<evidence type="ECO:0000256" key="4">
    <source>
        <dbReference type="RuleBase" id="RU004262"/>
    </source>
</evidence>
<evidence type="ECO:0000256" key="5">
    <source>
        <dbReference type="SAM" id="MobiDB-lite"/>
    </source>
</evidence>
<evidence type="ECO:0000256" key="1">
    <source>
        <dbReference type="ARBA" id="ARBA00004613"/>
    </source>
</evidence>
<evidence type="ECO:0000256" key="2">
    <source>
        <dbReference type="ARBA" id="ARBA00010701"/>
    </source>
</evidence>
<dbReference type="Gene3D" id="3.40.50.1820">
    <property type="entry name" value="alpha/beta hydrolase"/>
    <property type="match status" value="1"/>
</dbReference>
<organism evidence="7 9">
    <name type="scientific">Manduca sexta</name>
    <name type="common">Tobacco hawkmoth</name>
    <name type="synonym">Tobacco hornworm</name>
    <dbReference type="NCBI Taxonomy" id="7130"/>
    <lineage>
        <taxon>Eukaryota</taxon>
        <taxon>Metazoa</taxon>
        <taxon>Ecdysozoa</taxon>
        <taxon>Arthropoda</taxon>
        <taxon>Hexapoda</taxon>
        <taxon>Insecta</taxon>
        <taxon>Pterygota</taxon>
        <taxon>Neoptera</taxon>
        <taxon>Endopterygota</taxon>
        <taxon>Lepidoptera</taxon>
        <taxon>Glossata</taxon>
        <taxon>Ditrysia</taxon>
        <taxon>Bombycoidea</taxon>
        <taxon>Sphingidae</taxon>
        <taxon>Sphinginae</taxon>
        <taxon>Sphingini</taxon>
        <taxon>Manduca</taxon>
    </lineage>
</organism>
<proteinExistence type="evidence at transcript level"/>
<dbReference type="OrthoDB" id="7407350at2759"/>
<dbReference type="Proteomes" id="UP000791440">
    <property type="component" value="Unassembled WGS sequence"/>
</dbReference>
<reference evidence="8" key="3">
    <citation type="journal article" date="2022" name="Insect Sci.">
        <title>Genome-wide identification, classification, and expression profiling of serine esterases and other esterase-related proteins in the tobacco hornworm, Manduca sexta.</title>
        <authorList>
            <person name="Miao Z."/>
            <person name="Xiong C."/>
            <person name="Cao X."/>
            <person name="Shan T."/>
            <person name="Jin Q."/>
            <person name="Jiang H."/>
        </authorList>
    </citation>
    <scope>NUCLEOTIDE SEQUENCE</scope>
    <source>
        <strain evidence="8">NL14</strain>
    </source>
</reference>
<sequence length="372" mass="41155">MKWDRELSPFLRILFFYSCTIEITSAAFLRCYKGTLEDYLVTPLDKPLPPTFLSCLDSNLPIMIYTFGYGGRVAGPATTAVLSAYIATRKRNVLLMDWEEEAKSGILGIALGYAFSVVPKSKKIGKEMGERLIDIVDAGYNMTHVHLVGHSLGAHVMGFAGRRSRESGHVVPRITGLDPARALFEGTFAVLRGLDRTCAKFVDIIHTDPRGYGTSVSTGTVDIWPNYSPGGTQPGCSTGSHSMFTPEDTDFEHRTHNITDILKVTNVKYLKEILRHVLRKPNLCSHDRSWRYYVEAIAAPTTILAAGAPDYKTWATNYGKTNLTIYLGELTSTNAEGNFYFSTNSESPFSRGREGLKPSRTKPKVTGTGIFI</sequence>
<dbReference type="GO" id="GO:0017171">
    <property type="term" value="F:serine hydrolase activity"/>
    <property type="evidence" value="ECO:0007669"/>
    <property type="project" value="TreeGrafter"/>
</dbReference>
<gene>
    <name evidence="7" type="ORF">O3G_MSEX004060</name>
</gene>
<feature type="domain" description="Lipase" evidence="6">
    <location>
        <begin position="82"/>
        <end position="349"/>
    </location>
</feature>
<name>A0A922CHD6_MANSE</name>
<dbReference type="Pfam" id="PF00151">
    <property type="entry name" value="Lipase"/>
    <property type="match status" value="1"/>
</dbReference>
<comment type="subcellular location">
    <subcellularLocation>
        <location evidence="1">Secreted</location>
    </subcellularLocation>
</comment>
<comment type="similarity">
    <text evidence="2 4">Belongs to the AB hydrolase superfamily. Lipase family.</text>
</comment>
<dbReference type="SUPFAM" id="SSF53474">
    <property type="entry name" value="alpha/beta-Hydrolases"/>
    <property type="match status" value="1"/>
</dbReference>
<feature type="region of interest" description="Disordered" evidence="5">
    <location>
        <begin position="350"/>
        <end position="372"/>
    </location>
</feature>
<dbReference type="GO" id="GO:0005615">
    <property type="term" value="C:extracellular space"/>
    <property type="evidence" value="ECO:0007669"/>
    <property type="project" value="TreeGrafter"/>
</dbReference>
<dbReference type="InterPro" id="IPR029058">
    <property type="entry name" value="AB_hydrolase_fold"/>
</dbReference>
<accession>A0A922CHD6</accession>
<dbReference type="InterPro" id="IPR013818">
    <property type="entry name" value="Lipase"/>
</dbReference>
<protein>
    <submittedName>
        <fullName evidence="8">Esterase</fullName>
    </submittedName>
</protein>
<dbReference type="GO" id="GO:0016298">
    <property type="term" value="F:lipase activity"/>
    <property type="evidence" value="ECO:0007669"/>
    <property type="project" value="InterPro"/>
</dbReference>